<dbReference type="Gene3D" id="3.80.10.10">
    <property type="entry name" value="Ribonuclease Inhibitor"/>
    <property type="match status" value="1"/>
</dbReference>
<evidence type="ECO:0000313" key="21">
    <source>
        <dbReference type="EnsemblPlants" id="ONIVA01G39550.1"/>
    </source>
</evidence>
<proteinExistence type="inferred from homology"/>
<dbReference type="FunFam" id="3.30.200.20:FF:000178">
    <property type="entry name" value="serine/threonine-protein kinase PBS1-like"/>
    <property type="match status" value="2"/>
</dbReference>
<keyword evidence="11" id="KW-0418">Kinase</keyword>
<name>A0A0E0FUQ6_ORYNI</name>
<keyword evidence="7" id="KW-0808">Transferase</keyword>
<dbReference type="GO" id="GO:0002229">
    <property type="term" value="P:defense response to oomycetes"/>
    <property type="evidence" value="ECO:0007669"/>
    <property type="project" value="UniProtKB-ARBA"/>
</dbReference>
<feature type="domain" description="Protein kinase" evidence="20">
    <location>
        <begin position="499"/>
        <end position="771"/>
    </location>
</feature>
<sequence length="1702" mass="191823">MAQYMNAATNDQEKTLRSFPDGPRNCYTLPSSPGKKYLIRTTFSYGNYDRLNSSQIGSLFLFGLHIGVNFWTTVNLTNQDPTDTIWKELITIAQDTNISVCLINMGSGTPFISTLDLRELDNAMFKFMNLSFSLSYFSRQRFGSVDDYITRYPTDRFDRFWEAAQRYSFPWLNLTTTRTVNRLPGNDDFQVPTDILQKASTISRNYSWLNISVKATDNIDYRSLELLPIFHFAEIDGNSTNRTFDIYNDENLMFSNYTPRRFLVDSTYNSSQFLRKKPAFFTLRKTPNSELPPLINAYEVYSLVRMDNLTTSSDDVNYMKEIKKYYSLARNWNGDPCSPREYSWNGLACNYANGNKNPSIIRVDLSSSGLIGVLHTSFMKMQSLENFDLSNNQLDGPISDSILQRFKAGQLELRLEGNPICSKVKDRYCGNKKNRTAIVLIAVIVPVVFLLLLVLVCLWRLCWKGKSEEQDDYSIYEEETPLHIDIRRFTYAELKLITNNFQSIIGKGGFGTVYHGILENNDEVAVKVLVETSVAESKDFLPEVQTLSKVHHKNLVALVGYCQNKKCLALVYDFMPRGNLQQLLRGGYDSSLNWEERLHIALDAAQGLEYLHESCTPSIVHRDVKTPNILLDKNLVAKISDFGLSRAFNAAHTHISTVAAGTLGYLDPEYHATFQLTVKTDVYSFGIVLLEIVTGQPPVFMDPQTIHLPNWVRQKIARGSIHDVVDKKLLDQYDATHLQTVIDLAMNCLENTSIDRPSMTEVVSVLKREAIGDFNPSKEECHGCRDSKTVSVDDFWSFNNNLRGQLLSVWIYRWGIRNKPHFWAVHAQPPAGFLSIDCGYTDSAGYDDKNTMLPYVSDKGYIKGGKTFSILSQYMKEAANKQEETLRSFPDGQRNCYTLPTNRSKKYLIRATFTYGNYDGRNSSESGSPFLFGLHIGINFWTMVNLTKLPSPDTVWKELIMVAPGNSVSVCLINNGSGIPFISTLDLRPLQDTMYPFVNVSVAVSYFSRQRYGQVNDVITRYPEDVYDRFWEGASHTRSNRWINLSTTQEVKRLPGDEKFMVPNTILQKASTINSNFSWLNITVRGANNLLGSGDLELLPVFHFAEIANNTIRLFNIYSDGEELFASFSPSPFQVDSMYQNGQFLRRVNSTFTLRKQPTSQLPPPLINAFEVYSLVRIATASDDGEQNSGLNSDIFVYTLYSRAKWIEPFVNCDLAGKSKEHDDYDMYEEDTPLHTDTRRFTYTELKTITNNFQSIIGKGGFGMVYHGILDNGEEVAVKVLRETSITLSKDFLPEVQILSKVQHKNLVTFLGYCHNKKCLALVYDFMARGNLQEVLRGGLEYLHESCTPPIVHRDVKTTNILLDKNLVAMISDFGLSRSYTPAHTHISTVAAGTVGYLDPEYHATFHLTVKADVYSFGIVLLEIFTGQPSVLVDSEPVHLPNWVRQKIAEGSIHDAVDSRLRHQYDATSVQSVIDLAMSCVENTSIDRPSMTDIVIKLKECLPAGTGEMQLVSRSYKQKEAMDADIVRQFQLPISGVSVESIEGNSSGTTELRYPSGRMKMAVLHKEMSNQCNGRMPTPSVVVPAAVKQLPRRPLLRFSIVSTASRGRFLRPWPGISPPQGSGCRRFGELAEGANGSAVVQAAAAACSRPRLRLRLRLGHPLRPSPHAAGSPPLLPEAPGSVRPLPQRHAMGRAFADSAAHE</sequence>
<keyword evidence="16" id="KW-0325">Glycoprotein</keyword>
<keyword evidence="9" id="KW-0732">Signal</keyword>
<dbReference type="GO" id="GO:0005524">
    <property type="term" value="F:ATP binding"/>
    <property type="evidence" value="ECO:0007669"/>
    <property type="project" value="UniProtKB-UniRule"/>
</dbReference>
<dbReference type="SUPFAM" id="SSF52058">
    <property type="entry name" value="L domain-like"/>
    <property type="match status" value="1"/>
</dbReference>
<dbReference type="Gene3D" id="3.30.200.20">
    <property type="entry name" value="Phosphorylase Kinase, domain 1"/>
    <property type="match status" value="2"/>
</dbReference>
<keyword evidence="12 17" id="KW-0067">ATP-binding</keyword>
<keyword evidence="4" id="KW-1003">Cell membrane</keyword>
<protein>
    <recommendedName>
        <fullName evidence="20">Protein kinase domain-containing protein</fullName>
    </recommendedName>
</protein>
<evidence type="ECO:0000256" key="4">
    <source>
        <dbReference type="ARBA" id="ARBA00022475"/>
    </source>
</evidence>
<feature type="transmembrane region" description="Helical" evidence="19">
    <location>
        <begin position="437"/>
        <end position="461"/>
    </location>
</feature>
<dbReference type="FunFam" id="1.10.510.10:FF:000146">
    <property type="entry name" value="LRR receptor-like serine/threonine-protein kinase IOS1"/>
    <property type="match status" value="1"/>
</dbReference>
<dbReference type="OMA" id="PDERYYC"/>
<reference evidence="21" key="2">
    <citation type="submission" date="2018-04" db="EMBL/GenBank/DDBJ databases">
        <title>OnivRS2 (Oryza nivara Reference Sequence Version 2).</title>
        <authorList>
            <person name="Zhang J."/>
            <person name="Kudrna D."/>
            <person name="Lee S."/>
            <person name="Talag J."/>
            <person name="Rajasekar S."/>
            <person name="Welchert J."/>
            <person name="Hsing Y.-I."/>
            <person name="Wing R.A."/>
        </authorList>
    </citation>
    <scope>NUCLEOTIDE SEQUENCE [LARGE SCALE GENOMIC DNA]</scope>
</reference>
<dbReference type="InterPro" id="IPR008271">
    <property type="entry name" value="Ser/Thr_kinase_AS"/>
</dbReference>
<dbReference type="SMART" id="SM00220">
    <property type="entry name" value="S_TKc"/>
    <property type="match status" value="2"/>
</dbReference>
<evidence type="ECO:0000256" key="12">
    <source>
        <dbReference type="ARBA" id="ARBA00022840"/>
    </source>
</evidence>
<evidence type="ECO:0000256" key="17">
    <source>
        <dbReference type="PROSITE-ProRule" id="PRU10141"/>
    </source>
</evidence>
<dbReference type="Gene3D" id="1.10.510.10">
    <property type="entry name" value="Transferase(Phosphotransferase) domain 1"/>
    <property type="match status" value="2"/>
</dbReference>
<evidence type="ECO:0000256" key="10">
    <source>
        <dbReference type="ARBA" id="ARBA00022741"/>
    </source>
</evidence>
<dbReference type="GO" id="GO:0004674">
    <property type="term" value="F:protein serine/threonine kinase activity"/>
    <property type="evidence" value="ECO:0007669"/>
    <property type="project" value="UniProtKB-KW"/>
</dbReference>
<evidence type="ECO:0000256" key="18">
    <source>
        <dbReference type="SAM" id="MobiDB-lite"/>
    </source>
</evidence>
<evidence type="ECO:0000256" key="7">
    <source>
        <dbReference type="ARBA" id="ARBA00022679"/>
    </source>
</evidence>
<keyword evidence="5" id="KW-0723">Serine/threonine-protein kinase</keyword>
<keyword evidence="14 19" id="KW-0472">Membrane</keyword>
<dbReference type="PANTHER" id="PTHR45631">
    <property type="entry name" value="OS07G0107800 PROTEIN-RELATED"/>
    <property type="match status" value="1"/>
</dbReference>
<dbReference type="eggNOG" id="KOG1187">
    <property type="taxonomic scope" value="Eukaryota"/>
</dbReference>
<dbReference type="Pfam" id="PF07714">
    <property type="entry name" value="PK_Tyr_Ser-Thr"/>
    <property type="match status" value="2"/>
</dbReference>
<evidence type="ECO:0000256" key="19">
    <source>
        <dbReference type="SAM" id="Phobius"/>
    </source>
</evidence>
<dbReference type="Gramene" id="ONIVA01G39550.1">
    <property type="protein sequence ID" value="ONIVA01G39550.1"/>
    <property type="gene ID" value="ONIVA01G39550"/>
</dbReference>
<evidence type="ECO:0000256" key="8">
    <source>
        <dbReference type="ARBA" id="ARBA00022692"/>
    </source>
</evidence>
<comment type="subcellular location">
    <subcellularLocation>
        <location evidence="1">Cell membrane</location>
        <topology evidence="1">Single-pass type I membrane protein</topology>
    </subcellularLocation>
</comment>
<evidence type="ECO:0000256" key="13">
    <source>
        <dbReference type="ARBA" id="ARBA00022989"/>
    </source>
</evidence>
<evidence type="ECO:0000256" key="14">
    <source>
        <dbReference type="ARBA" id="ARBA00023136"/>
    </source>
</evidence>
<accession>A0A0E0FUQ6</accession>
<dbReference type="STRING" id="4536.A0A0E0FUQ6"/>
<feature type="region of interest" description="Disordered" evidence="18">
    <location>
        <begin position="1660"/>
        <end position="1685"/>
    </location>
</feature>
<dbReference type="InterPro" id="IPR011009">
    <property type="entry name" value="Kinase-like_dom_sf"/>
</dbReference>
<evidence type="ECO:0000256" key="3">
    <source>
        <dbReference type="ARBA" id="ARBA00010217"/>
    </source>
</evidence>
<dbReference type="InterPro" id="IPR024788">
    <property type="entry name" value="Malectin-like_Carb-bd_dom"/>
</dbReference>
<keyword evidence="15" id="KW-0675">Receptor</keyword>
<dbReference type="Proteomes" id="UP000006591">
    <property type="component" value="Chromosome 1"/>
</dbReference>
<keyword evidence="6" id="KW-0597">Phosphoprotein</keyword>
<dbReference type="PROSITE" id="PS00108">
    <property type="entry name" value="PROTEIN_KINASE_ST"/>
    <property type="match status" value="2"/>
</dbReference>
<evidence type="ECO:0000256" key="16">
    <source>
        <dbReference type="ARBA" id="ARBA00023180"/>
    </source>
</evidence>
<organism evidence="21">
    <name type="scientific">Oryza nivara</name>
    <name type="common">Indian wild rice</name>
    <name type="synonym">Oryza sativa f. spontanea</name>
    <dbReference type="NCBI Taxonomy" id="4536"/>
    <lineage>
        <taxon>Eukaryota</taxon>
        <taxon>Viridiplantae</taxon>
        <taxon>Streptophyta</taxon>
        <taxon>Embryophyta</taxon>
        <taxon>Tracheophyta</taxon>
        <taxon>Spermatophyta</taxon>
        <taxon>Magnoliopsida</taxon>
        <taxon>Liliopsida</taxon>
        <taxon>Poales</taxon>
        <taxon>Poaceae</taxon>
        <taxon>BOP clade</taxon>
        <taxon>Oryzoideae</taxon>
        <taxon>Oryzeae</taxon>
        <taxon>Oryzinae</taxon>
        <taxon>Oryza</taxon>
    </lineage>
</organism>
<feature type="binding site" evidence="17">
    <location>
        <position position="527"/>
    </location>
    <ligand>
        <name>ATP</name>
        <dbReference type="ChEBI" id="CHEBI:30616"/>
    </ligand>
</feature>
<dbReference type="SUPFAM" id="SSF56112">
    <property type="entry name" value="Protein kinase-like (PK-like)"/>
    <property type="match status" value="2"/>
</dbReference>
<dbReference type="InterPro" id="IPR032675">
    <property type="entry name" value="LRR_dom_sf"/>
</dbReference>
<feature type="domain" description="Protein kinase" evidence="20">
    <location>
        <begin position="1251"/>
        <end position="1502"/>
    </location>
</feature>
<dbReference type="Pfam" id="PF12819">
    <property type="entry name" value="Malectin_like"/>
    <property type="match status" value="2"/>
</dbReference>
<evidence type="ECO:0000256" key="11">
    <source>
        <dbReference type="ARBA" id="ARBA00022777"/>
    </source>
</evidence>
<dbReference type="CDD" id="cd14066">
    <property type="entry name" value="STKc_IRAK"/>
    <property type="match status" value="1"/>
</dbReference>
<keyword evidence="13 19" id="KW-1133">Transmembrane helix</keyword>
<comment type="similarity">
    <text evidence="2">In the N-terminal section; belongs to the leguminous lectin family.</text>
</comment>
<comment type="similarity">
    <text evidence="3">In the C-terminal section; belongs to the protein kinase superfamily. Ser/Thr protein kinase family.</text>
</comment>
<dbReference type="InterPro" id="IPR000719">
    <property type="entry name" value="Prot_kinase_dom"/>
</dbReference>
<dbReference type="PANTHER" id="PTHR45631:SF204">
    <property type="entry name" value="OS01G0810800 PROTEIN"/>
    <property type="match status" value="1"/>
</dbReference>
<dbReference type="InterPro" id="IPR001245">
    <property type="entry name" value="Ser-Thr/Tyr_kinase_cat_dom"/>
</dbReference>
<dbReference type="GO" id="GO:0005886">
    <property type="term" value="C:plasma membrane"/>
    <property type="evidence" value="ECO:0007669"/>
    <property type="project" value="UniProtKB-SubCell"/>
</dbReference>
<evidence type="ECO:0000256" key="5">
    <source>
        <dbReference type="ARBA" id="ARBA00022527"/>
    </source>
</evidence>
<evidence type="ECO:0000313" key="22">
    <source>
        <dbReference type="Proteomes" id="UP000006591"/>
    </source>
</evidence>
<dbReference type="InterPro" id="IPR017441">
    <property type="entry name" value="Protein_kinase_ATP_BS"/>
</dbReference>
<dbReference type="PROSITE" id="PS50011">
    <property type="entry name" value="PROTEIN_KINASE_DOM"/>
    <property type="match status" value="2"/>
</dbReference>
<feature type="binding site" evidence="17">
    <location>
        <position position="1279"/>
    </location>
    <ligand>
        <name>ATP</name>
        <dbReference type="ChEBI" id="CHEBI:30616"/>
    </ligand>
</feature>
<dbReference type="HOGENOM" id="CLU_000288_41_6_1"/>
<evidence type="ECO:0000256" key="6">
    <source>
        <dbReference type="ARBA" id="ARBA00022553"/>
    </source>
</evidence>
<dbReference type="EnsemblPlants" id="ONIVA01G39550.1">
    <property type="protein sequence ID" value="ONIVA01G39550.1"/>
    <property type="gene ID" value="ONIVA01G39550"/>
</dbReference>
<keyword evidence="10 17" id="KW-0547">Nucleotide-binding</keyword>
<evidence type="ECO:0000259" key="20">
    <source>
        <dbReference type="PROSITE" id="PS50011"/>
    </source>
</evidence>
<evidence type="ECO:0000256" key="9">
    <source>
        <dbReference type="ARBA" id="ARBA00022729"/>
    </source>
</evidence>
<reference evidence="21" key="1">
    <citation type="submission" date="2015-04" db="UniProtKB">
        <authorList>
            <consortium name="EnsemblPlants"/>
        </authorList>
    </citation>
    <scope>IDENTIFICATION</scope>
    <source>
        <strain evidence="21">SL10</strain>
    </source>
</reference>
<dbReference type="PROSITE" id="PS00107">
    <property type="entry name" value="PROTEIN_KINASE_ATP"/>
    <property type="match status" value="2"/>
</dbReference>
<evidence type="ECO:0000256" key="15">
    <source>
        <dbReference type="ARBA" id="ARBA00023170"/>
    </source>
</evidence>
<keyword evidence="8 19" id="KW-0812">Transmembrane</keyword>
<evidence type="ECO:0000256" key="2">
    <source>
        <dbReference type="ARBA" id="ARBA00008536"/>
    </source>
</evidence>
<evidence type="ECO:0000256" key="1">
    <source>
        <dbReference type="ARBA" id="ARBA00004251"/>
    </source>
</evidence>
<keyword evidence="22" id="KW-1185">Reference proteome</keyword>
<dbReference type="FunFam" id="1.10.510.10:FF:000240">
    <property type="entry name" value="Lectin-domain containing receptor kinase A4.3"/>
    <property type="match status" value="1"/>
</dbReference>